<evidence type="ECO:0008006" key="3">
    <source>
        <dbReference type="Google" id="ProtNLM"/>
    </source>
</evidence>
<dbReference type="PANTHER" id="PTHR37559:SF1">
    <property type="entry name" value="PAREP6 PART 2, AUTHENTIC FRAMESHIFT"/>
    <property type="match status" value="1"/>
</dbReference>
<comment type="caution">
    <text evidence="1">The sequence shown here is derived from an EMBL/GenBank/DDBJ whole genome shotgun (WGS) entry which is preliminary data.</text>
</comment>
<evidence type="ECO:0000313" key="2">
    <source>
        <dbReference type="Proteomes" id="UP000244093"/>
    </source>
</evidence>
<sequence>MKKKKWVELEEEARRIRKEHADWDFIEKQPPKIKAALKYYIETGDIRRAAYFSGLDLEDFRELLRKAKIPVVV</sequence>
<accession>A0A2R7Y4Z3</accession>
<dbReference type="Proteomes" id="UP000244093">
    <property type="component" value="Unassembled WGS sequence"/>
</dbReference>
<protein>
    <recommendedName>
        <fullName evidence="3">PaREP6</fullName>
    </recommendedName>
</protein>
<reference evidence="1 2" key="1">
    <citation type="journal article" date="2018" name="Syst. Appl. Microbiol.">
        <title>A new symbiotic nanoarchaeote (Candidatus Nanoclepta minutus) and its host (Zestosphaera tikiterensis gen. nov., sp. nov.) from a New Zealand hot spring.</title>
        <authorList>
            <person name="St John E."/>
            <person name="Liu Y."/>
            <person name="Podar M."/>
            <person name="Stott M.B."/>
            <person name="Meneghin J."/>
            <person name="Chen Z."/>
            <person name="Lagutin K."/>
            <person name="Mitchell K."/>
            <person name="Reysenbach A.L."/>
        </authorList>
    </citation>
    <scope>NUCLEOTIDE SEQUENCE [LARGE SCALE GENOMIC DNA]</scope>
    <source>
        <strain evidence="1">NZ3</strain>
    </source>
</reference>
<evidence type="ECO:0000313" key="1">
    <source>
        <dbReference type="EMBL" id="PUA32580.1"/>
    </source>
</evidence>
<dbReference type="AlphaFoldDB" id="A0A2R7Y4Z3"/>
<dbReference type="PANTHER" id="PTHR37559">
    <property type="entry name" value="PAREP6 PART 2, AUTHENTIC FRAMESHIFT"/>
    <property type="match status" value="1"/>
</dbReference>
<dbReference type="EMBL" id="NBVN01000004">
    <property type="protein sequence ID" value="PUA32580.1"/>
    <property type="molecule type" value="Genomic_DNA"/>
</dbReference>
<organism evidence="1 2">
    <name type="scientific">Zestosphaera tikiterensis</name>
    <dbReference type="NCBI Taxonomy" id="1973259"/>
    <lineage>
        <taxon>Archaea</taxon>
        <taxon>Thermoproteota</taxon>
        <taxon>Thermoprotei</taxon>
        <taxon>Desulfurococcales</taxon>
        <taxon>Desulfurococcaceae</taxon>
        <taxon>Zestosphaera</taxon>
    </lineage>
</organism>
<proteinExistence type="predicted"/>
<name>A0A2R7Y4Z3_9CREN</name>
<gene>
    <name evidence="1" type="ORF">B7O98_06330</name>
</gene>